<dbReference type="EMBL" id="JABFCX010000002">
    <property type="protein sequence ID" value="NNU15435.1"/>
    <property type="molecule type" value="Genomic_DNA"/>
</dbReference>
<name>A0A7Y3RKQ5_9PROT</name>
<dbReference type="AlphaFoldDB" id="A0A7Y3RKQ5"/>
<gene>
    <name evidence="2" type="ORF">HK107_03725</name>
</gene>
<evidence type="ECO:0000313" key="2">
    <source>
        <dbReference type="EMBL" id="NNU15435.1"/>
    </source>
</evidence>
<organism evidence="2 3">
    <name type="scientific">Parvularcula mediterranea</name>
    <dbReference type="NCBI Taxonomy" id="2732508"/>
    <lineage>
        <taxon>Bacteria</taxon>
        <taxon>Pseudomonadati</taxon>
        <taxon>Pseudomonadota</taxon>
        <taxon>Alphaproteobacteria</taxon>
        <taxon>Parvularculales</taxon>
        <taxon>Parvularculaceae</taxon>
        <taxon>Parvularcula</taxon>
    </lineage>
</organism>
<dbReference type="RefSeq" id="WP_173196907.1">
    <property type="nucleotide sequence ID" value="NZ_JABFCX010000002.1"/>
</dbReference>
<reference evidence="2 3" key="1">
    <citation type="submission" date="2020-05" db="EMBL/GenBank/DDBJ databases">
        <title>Parvularcula mediterraneae sp. nov., isolated from polypropylene straw from shallow seawater of the seashore of Laganas in Zakynthos island, Greece.</title>
        <authorList>
            <person name="Szabo I."/>
            <person name="Al-Omari J."/>
            <person name="Rado J."/>
            <person name="Szerdahelyi G.S."/>
        </authorList>
    </citation>
    <scope>NUCLEOTIDE SEQUENCE [LARGE SCALE GENOMIC DNA]</scope>
    <source>
        <strain evidence="2 3">ZS-1/3</strain>
    </source>
</reference>
<proteinExistence type="predicted"/>
<feature type="compositionally biased region" description="Basic and acidic residues" evidence="1">
    <location>
        <begin position="31"/>
        <end position="51"/>
    </location>
</feature>
<accession>A0A7Y3RKQ5</accession>
<protein>
    <submittedName>
        <fullName evidence="2">Uncharacterized protein</fullName>
    </submittedName>
</protein>
<comment type="caution">
    <text evidence="2">The sequence shown here is derived from an EMBL/GenBank/DDBJ whole genome shotgun (WGS) entry which is preliminary data.</text>
</comment>
<dbReference type="Proteomes" id="UP000536835">
    <property type="component" value="Unassembled WGS sequence"/>
</dbReference>
<evidence type="ECO:0000313" key="3">
    <source>
        <dbReference type="Proteomes" id="UP000536835"/>
    </source>
</evidence>
<evidence type="ECO:0000256" key="1">
    <source>
        <dbReference type="SAM" id="MobiDB-lite"/>
    </source>
</evidence>
<keyword evidence="3" id="KW-1185">Reference proteome</keyword>
<sequence length="51" mass="5578">MDGEETESRGAKLLAKVRGILEEALALKAALTRESEDTADREEKEQPPPTP</sequence>
<feature type="region of interest" description="Disordered" evidence="1">
    <location>
        <begin position="30"/>
        <end position="51"/>
    </location>
</feature>